<gene>
    <name evidence="1" type="ORF">BECKTC1821D_GA0114238_11039</name>
</gene>
<reference evidence="1" key="1">
    <citation type="submission" date="2019-02" db="EMBL/GenBank/DDBJ databases">
        <authorList>
            <person name="Gruber-Vodicka R. H."/>
            <person name="Seah K. B. B."/>
        </authorList>
    </citation>
    <scope>NUCLEOTIDE SEQUENCE</scope>
    <source>
        <strain evidence="1">BECK_BZ123</strain>
    </source>
</reference>
<evidence type="ECO:0000313" key="1">
    <source>
        <dbReference type="EMBL" id="VFK50423.1"/>
    </source>
</evidence>
<dbReference type="AlphaFoldDB" id="A0A450Z9G5"/>
<organism evidence="1">
    <name type="scientific">Candidatus Kentrum sp. TC</name>
    <dbReference type="NCBI Taxonomy" id="2126339"/>
    <lineage>
        <taxon>Bacteria</taxon>
        <taxon>Pseudomonadati</taxon>
        <taxon>Pseudomonadota</taxon>
        <taxon>Gammaproteobacteria</taxon>
        <taxon>Candidatus Kentrum</taxon>
    </lineage>
</organism>
<dbReference type="EMBL" id="CAADFS010000103">
    <property type="protein sequence ID" value="VFK50423.1"/>
    <property type="molecule type" value="Genomic_DNA"/>
</dbReference>
<proteinExistence type="predicted"/>
<name>A0A450Z9G5_9GAMM</name>
<accession>A0A450Z9G5</accession>
<sequence>MSVWRGVLSSRDLRLRRQDISSGVFLDLVFVPRRGLQPIRPASPRMNHIPRGLSLIVTSPPRIMIPKTVDFPIPEWEIHCNEQRFGQWNPDIIYNQESALEVIDFDVSRLFYRRRMFGKSFMQDPSQIRAESEAPFTRASGDGLPHINRPLESFIPILIGDLGIQRNNCRTDVP</sequence>
<protein>
    <submittedName>
        <fullName evidence="1">Uncharacterized protein</fullName>
    </submittedName>
</protein>